<keyword evidence="4" id="KW-1185">Reference proteome</keyword>
<dbReference type="Pfam" id="PF07303">
    <property type="entry name" value="Occludin_ELL"/>
    <property type="match status" value="1"/>
</dbReference>
<feature type="region of interest" description="Disordered" evidence="1">
    <location>
        <begin position="802"/>
        <end position="876"/>
    </location>
</feature>
<dbReference type="EMBL" id="JAYWIO010000005">
    <property type="protein sequence ID" value="KAK7261736.1"/>
    <property type="molecule type" value="Genomic_DNA"/>
</dbReference>
<feature type="compositionally biased region" description="Basic and acidic residues" evidence="1">
    <location>
        <begin position="211"/>
        <end position="223"/>
    </location>
</feature>
<dbReference type="Proteomes" id="UP001372338">
    <property type="component" value="Unassembled WGS sequence"/>
</dbReference>
<accession>A0AAN9ESK5</accession>
<evidence type="ECO:0000313" key="3">
    <source>
        <dbReference type="EMBL" id="KAK7261736.1"/>
    </source>
</evidence>
<evidence type="ECO:0000256" key="1">
    <source>
        <dbReference type="SAM" id="MobiDB-lite"/>
    </source>
</evidence>
<feature type="compositionally biased region" description="Basic and acidic residues" evidence="1">
    <location>
        <begin position="168"/>
        <end position="178"/>
    </location>
</feature>
<proteinExistence type="predicted"/>
<dbReference type="PROSITE" id="PS51980">
    <property type="entry name" value="OCEL"/>
    <property type="match status" value="1"/>
</dbReference>
<evidence type="ECO:0000313" key="4">
    <source>
        <dbReference type="Proteomes" id="UP001372338"/>
    </source>
</evidence>
<dbReference type="AlphaFoldDB" id="A0AAN9ESK5"/>
<feature type="region of interest" description="Disordered" evidence="1">
    <location>
        <begin position="388"/>
        <end position="428"/>
    </location>
</feature>
<dbReference type="PANTHER" id="PTHR38372">
    <property type="entry name" value="DENTIN SIALOPHOSPHOPROTEIN-LIKE PROTEIN"/>
    <property type="match status" value="1"/>
</dbReference>
<feature type="domain" description="OCEL" evidence="2">
    <location>
        <begin position="895"/>
        <end position="1002"/>
    </location>
</feature>
<feature type="compositionally biased region" description="Polar residues" evidence="1">
    <location>
        <begin position="245"/>
        <end position="257"/>
    </location>
</feature>
<name>A0AAN9ESK5_CROPI</name>
<feature type="compositionally biased region" description="Low complexity" evidence="1">
    <location>
        <begin position="229"/>
        <end position="244"/>
    </location>
</feature>
<dbReference type="SUPFAM" id="SSF144292">
    <property type="entry name" value="occludin/ELL-like"/>
    <property type="match status" value="1"/>
</dbReference>
<evidence type="ECO:0000259" key="2">
    <source>
        <dbReference type="PROSITE" id="PS51980"/>
    </source>
</evidence>
<comment type="caution">
    <text evidence="3">The sequence shown here is derived from an EMBL/GenBank/DDBJ whole genome shotgun (WGS) entry which is preliminary data.</text>
</comment>
<dbReference type="InterPro" id="IPR010844">
    <property type="entry name" value="Occludin_ELL"/>
</dbReference>
<reference evidence="3 4" key="1">
    <citation type="submission" date="2024-01" db="EMBL/GenBank/DDBJ databases">
        <title>The genomes of 5 underutilized Papilionoideae crops provide insights into root nodulation and disease resistanc.</title>
        <authorList>
            <person name="Yuan L."/>
        </authorList>
    </citation>
    <scope>NUCLEOTIDE SEQUENCE [LARGE SCALE GENOMIC DNA]</scope>
    <source>
        <strain evidence="3">ZHUSHIDOU_FW_LH</strain>
        <tissue evidence="3">Leaf</tissue>
    </source>
</reference>
<sequence>MYRRRSCSFKLRRAVLRANRLRYTLPPQPPIQSSFDGSASRNTLQGEAEAMDPLLSEEAFKLVSGGNPAFSMIIRLAPGMVEEIKRLEARGGRSRVKFDPNPCNQEGNIIDIGGKEFRFTWSQEFGDLCDIYEERQSGEDGNGLLVESGCAWRKLNVQRTLDESTKNLVKKRSEEAERKHKSRKAIVLEPGNPSMKALAAAEAAPQKNYNKKKEAAPPKKSKVEILQVGGPPKSTSKPGSSSTTHTRSTAKCSPLSSALGQTAASSSKLGAVNRSQGIVDAVPSREIVKQDTNNGSEKEILTIINNATYNIQESKGKNIAEPIDLESILISLLMNKPDGVTVKALEKAVKGIIPNPKKKIKPILRKIASYKSPGRYILLPRVDLESSKKSLTESGSSPDDNHLLQSTHQESHDEIPAPQGGSGENVPSNALEELGQLKAKVVELTKTLENMNAQNASPDIFGEKKGPDLGEGQGGKPNDNGNGSDSESETDSSDRGSGGSHSRSRSDGENGASSKSMDASDEDLDEDVDIMTSYDLKESSLNPVKSPGGRSLQYETNEKQEAEMASTTATIPMDTLTEQTFSQGTSKNLSIQAVNRAENVGNSIVGLETGYNQTFLGRSASDLTQTSQRSFKQTLLEKSYPLLEKSQGESLGNKKKHSGWDFQFCAGSSMLNIKWPSDTQNEDIRVINEKVSSIPQDGGGGSIQSLAMDSHFVKQAETVGKLRGGQQGPHHVHRESNHDEFLVMKSFEQKNSLEATLESRELSPTFVSSGFPRNLESPNLKISNILFKESTSSRATIMLSRPHHGRETNVETRSQNQLPEMSGGLGSNKSRATHCIDLEGRNDNNNATTNAFTPNPLEEAPARGEGSGFADENNRDQSWKEYFSDENSSYLKYEKDEAELKGAITSFSQYQEYVQEFREKYDSYMFLNKACKSYRDVYYALCKDLEDAKDDVDEYNSIMGKVMESYETYGVKHKRQKKIFVVLHREMESIQQRITEFVKAQNRR</sequence>
<organism evidence="3 4">
    <name type="scientific">Crotalaria pallida</name>
    <name type="common">Smooth rattlebox</name>
    <name type="synonym">Crotalaria striata</name>
    <dbReference type="NCBI Taxonomy" id="3830"/>
    <lineage>
        <taxon>Eukaryota</taxon>
        <taxon>Viridiplantae</taxon>
        <taxon>Streptophyta</taxon>
        <taxon>Embryophyta</taxon>
        <taxon>Tracheophyta</taxon>
        <taxon>Spermatophyta</taxon>
        <taxon>Magnoliopsida</taxon>
        <taxon>eudicotyledons</taxon>
        <taxon>Gunneridae</taxon>
        <taxon>Pentapetalae</taxon>
        <taxon>rosids</taxon>
        <taxon>fabids</taxon>
        <taxon>Fabales</taxon>
        <taxon>Fabaceae</taxon>
        <taxon>Papilionoideae</taxon>
        <taxon>50 kb inversion clade</taxon>
        <taxon>genistoids sensu lato</taxon>
        <taxon>core genistoids</taxon>
        <taxon>Crotalarieae</taxon>
        <taxon>Crotalaria</taxon>
    </lineage>
</organism>
<protein>
    <recommendedName>
        <fullName evidence="2">OCEL domain-containing protein</fullName>
    </recommendedName>
</protein>
<gene>
    <name evidence="3" type="ORF">RIF29_28055</name>
</gene>
<feature type="compositionally biased region" description="Low complexity" evidence="1">
    <location>
        <begin position="197"/>
        <end position="208"/>
    </location>
</feature>
<feature type="region of interest" description="Disordered" evidence="1">
    <location>
        <begin position="453"/>
        <end position="525"/>
    </location>
</feature>
<dbReference type="PANTHER" id="PTHR38372:SF2">
    <property type="entry name" value="DENTIN SIALOPHOSPHOPROTEIN-LIKE PROTEIN"/>
    <property type="match status" value="1"/>
</dbReference>
<feature type="compositionally biased region" description="Low complexity" evidence="1">
    <location>
        <begin position="843"/>
        <end position="856"/>
    </location>
</feature>
<feature type="region of interest" description="Disordered" evidence="1">
    <location>
        <begin position="168"/>
        <end position="257"/>
    </location>
</feature>